<dbReference type="Proteomes" id="UP001230504">
    <property type="component" value="Unassembled WGS sequence"/>
</dbReference>
<evidence type="ECO:0000313" key="1">
    <source>
        <dbReference type="EMBL" id="KAK1573931.1"/>
    </source>
</evidence>
<proteinExistence type="predicted"/>
<gene>
    <name evidence="1" type="ORF">LY79DRAFT_395471</name>
</gene>
<sequence>MWEGRKWREQVCVPSYPRASGMSNLPSLSGVPGLYRAFQEELGALLSLQCSVRHGPWMKAQSHLSHHHDMPFSIHRPSRCKRGPCSGQIRSVLLQWYITGNIRTLSSIRPLADNLPILGARSQSGDDSTPVDLRDGRCSEADLHERISDSLTEGGYRTDKFYQSTYLCTDEGHS</sequence>
<reference evidence="1" key="1">
    <citation type="submission" date="2021-06" db="EMBL/GenBank/DDBJ databases">
        <title>Comparative genomics, transcriptomics and evolutionary studies reveal genomic signatures of adaptation to plant cell wall in hemibiotrophic fungi.</title>
        <authorList>
            <consortium name="DOE Joint Genome Institute"/>
            <person name="Baroncelli R."/>
            <person name="Diaz J.F."/>
            <person name="Benocci T."/>
            <person name="Peng M."/>
            <person name="Battaglia E."/>
            <person name="Haridas S."/>
            <person name="Andreopoulos W."/>
            <person name="Labutti K."/>
            <person name="Pangilinan J."/>
            <person name="Floch G.L."/>
            <person name="Makela M.R."/>
            <person name="Henrissat B."/>
            <person name="Grigoriev I.V."/>
            <person name="Crouch J.A."/>
            <person name="De Vries R.P."/>
            <person name="Sukno S.A."/>
            <person name="Thon M.R."/>
        </authorList>
    </citation>
    <scope>NUCLEOTIDE SEQUENCE</scope>
    <source>
        <strain evidence="1">CBS 125086</strain>
    </source>
</reference>
<keyword evidence="2" id="KW-1185">Reference proteome</keyword>
<organism evidence="1 2">
    <name type="scientific">Colletotrichum navitas</name>
    <dbReference type="NCBI Taxonomy" id="681940"/>
    <lineage>
        <taxon>Eukaryota</taxon>
        <taxon>Fungi</taxon>
        <taxon>Dikarya</taxon>
        <taxon>Ascomycota</taxon>
        <taxon>Pezizomycotina</taxon>
        <taxon>Sordariomycetes</taxon>
        <taxon>Hypocreomycetidae</taxon>
        <taxon>Glomerellales</taxon>
        <taxon>Glomerellaceae</taxon>
        <taxon>Colletotrichum</taxon>
        <taxon>Colletotrichum graminicola species complex</taxon>
    </lineage>
</organism>
<dbReference type="GeneID" id="85437207"/>
<evidence type="ECO:0000313" key="2">
    <source>
        <dbReference type="Proteomes" id="UP001230504"/>
    </source>
</evidence>
<dbReference type="RefSeq" id="XP_060409495.1">
    <property type="nucleotide sequence ID" value="XM_060552967.1"/>
</dbReference>
<dbReference type="AlphaFoldDB" id="A0AAD8PPI8"/>
<accession>A0AAD8PPI8</accession>
<comment type="caution">
    <text evidence="1">The sequence shown here is derived from an EMBL/GenBank/DDBJ whole genome shotgun (WGS) entry which is preliminary data.</text>
</comment>
<protein>
    <submittedName>
        <fullName evidence="1">Uncharacterized protein</fullName>
    </submittedName>
</protein>
<dbReference type="EMBL" id="JAHLJV010000083">
    <property type="protein sequence ID" value="KAK1573931.1"/>
    <property type="molecule type" value="Genomic_DNA"/>
</dbReference>
<name>A0AAD8PPI8_9PEZI</name>